<gene>
    <name evidence="3" type="ORF">K437DRAFT_254624</name>
</gene>
<dbReference type="Pfam" id="PF08659">
    <property type="entry name" value="KR"/>
    <property type="match status" value="1"/>
</dbReference>
<proteinExistence type="predicted"/>
<dbReference type="SUPFAM" id="SSF51735">
    <property type="entry name" value="NAD(P)-binding Rossmann-fold domains"/>
    <property type="match status" value="1"/>
</dbReference>
<dbReference type="FunCoup" id="A0A066WN63">
    <property type="interactions" value="5"/>
</dbReference>
<dbReference type="GeneID" id="25263926"/>
<dbReference type="STRING" id="1037660.A0A066WN63"/>
<dbReference type="RefSeq" id="XP_013244922.1">
    <property type="nucleotide sequence ID" value="XM_013389468.1"/>
</dbReference>
<sequence length="530" mass="57573">MPVHLVASAVSKWLPSDRIAPAAAALAALATVKGWAGGIDWLANLEPERGGPGERDLHGRVVLIVGGFTPLGLVVQTQLAARGAQIIALTPSLASPRTLQLVQLLRDSTRNELIYAEQCDVLDPHSVTYFAETWNKGLTDARKTNPLGSSGSGAGPAEQVGLRLDAIIFLPLDETAYSAGEGLQRINGFELAHAEVAARYHFVQSMLSSLLLLPPDRDIRIVSAISPWHPSGIASFSAEDPDYLLERMTVEHHFPRWQPWCASGAAALRWLALSVELQRRIQLLAEADKRPRGPLPAVDSHLASVSLAQERERIRPKANITVLNVCLGFERNRDVLSLLLPPPELTPVYAGFSAAEEGDGPKDAGPETAELLARQLRASVDPRQRQGTKPQQQVSHRDYFRPRYSMASVALRYTLAVLLWPLIWLFCKSPGKAASGITWALVAPLDRGISPSGNASASARGQAGAKGTHVRPVELHREGSPRPVVLPASVRDDEGQRRLWEGEEALIKAAIAGDRGESHKDNNKETKKRK</sequence>
<organism evidence="3 4">
    <name type="scientific">Tilletiaria anomala (strain ATCC 24038 / CBS 436.72 / UBC 951)</name>
    <dbReference type="NCBI Taxonomy" id="1037660"/>
    <lineage>
        <taxon>Eukaryota</taxon>
        <taxon>Fungi</taxon>
        <taxon>Dikarya</taxon>
        <taxon>Basidiomycota</taxon>
        <taxon>Ustilaginomycotina</taxon>
        <taxon>Exobasidiomycetes</taxon>
        <taxon>Georgefischeriales</taxon>
        <taxon>Tilletiariaceae</taxon>
        <taxon>Tilletiaria</taxon>
    </lineage>
</organism>
<evidence type="ECO:0000259" key="2">
    <source>
        <dbReference type="Pfam" id="PF08659"/>
    </source>
</evidence>
<evidence type="ECO:0000313" key="4">
    <source>
        <dbReference type="Proteomes" id="UP000027361"/>
    </source>
</evidence>
<dbReference type="InterPro" id="IPR013968">
    <property type="entry name" value="PKS_KR"/>
</dbReference>
<accession>A0A066WN63</accession>
<dbReference type="EMBL" id="JMSN01000014">
    <property type="protein sequence ID" value="KDN52070.1"/>
    <property type="molecule type" value="Genomic_DNA"/>
</dbReference>
<dbReference type="InParanoid" id="A0A066WN63"/>
<dbReference type="Gene3D" id="3.40.50.720">
    <property type="entry name" value="NAD(P)-binding Rossmann-like Domain"/>
    <property type="match status" value="1"/>
</dbReference>
<evidence type="ECO:0000313" key="3">
    <source>
        <dbReference type="EMBL" id="KDN52070.1"/>
    </source>
</evidence>
<comment type="caution">
    <text evidence="3">The sequence shown here is derived from an EMBL/GenBank/DDBJ whole genome shotgun (WGS) entry which is preliminary data.</text>
</comment>
<feature type="compositionally biased region" description="Basic and acidic residues" evidence="1">
    <location>
        <begin position="514"/>
        <end position="530"/>
    </location>
</feature>
<dbReference type="OMA" id="AASLRWY"/>
<keyword evidence="4" id="KW-1185">Reference proteome</keyword>
<feature type="domain" description="Ketoreductase (KR)" evidence="2">
    <location>
        <begin position="62"/>
        <end position="133"/>
    </location>
</feature>
<protein>
    <recommendedName>
        <fullName evidence="2">Ketoreductase (KR) domain-containing protein</fullName>
    </recommendedName>
</protein>
<feature type="compositionally biased region" description="Basic and acidic residues" evidence="1">
    <location>
        <begin position="471"/>
        <end position="480"/>
    </location>
</feature>
<feature type="compositionally biased region" description="Polar residues" evidence="1">
    <location>
        <begin position="385"/>
        <end position="394"/>
    </location>
</feature>
<feature type="region of interest" description="Disordered" evidence="1">
    <location>
        <begin position="377"/>
        <end position="396"/>
    </location>
</feature>
<dbReference type="OrthoDB" id="191979at2759"/>
<dbReference type="AlphaFoldDB" id="A0A066WN63"/>
<evidence type="ECO:0000256" key="1">
    <source>
        <dbReference type="SAM" id="MobiDB-lite"/>
    </source>
</evidence>
<reference evidence="3 4" key="1">
    <citation type="submission" date="2014-05" db="EMBL/GenBank/DDBJ databases">
        <title>Draft genome sequence of a rare smut relative, Tilletiaria anomala UBC 951.</title>
        <authorList>
            <consortium name="DOE Joint Genome Institute"/>
            <person name="Toome M."/>
            <person name="Kuo A."/>
            <person name="Henrissat B."/>
            <person name="Lipzen A."/>
            <person name="Tritt A."/>
            <person name="Yoshinaga Y."/>
            <person name="Zane M."/>
            <person name="Barry K."/>
            <person name="Grigoriev I.V."/>
            <person name="Spatafora J.W."/>
            <person name="Aimea M.C."/>
        </authorList>
    </citation>
    <scope>NUCLEOTIDE SEQUENCE [LARGE SCALE GENOMIC DNA]</scope>
    <source>
        <strain evidence="3 4">UBC 951</strain>
    </source>
</reference>
<feature type="region of interest" description="Disordered" evidence="1">
    <location>
        <begin position="452"/>
        <end position="493"/>
    </location>
</feature>
<feature type="region of interest" description="Disordered" evidence="1">
    <location>
        <begin position="511"/>
        <end position="530"/>
    </location>
</feature>
<dbReference type="Proteomes" id="UP000027361">
    <property type="component" value="Unassembled WGS sequence"/>
</dbReference>
<dbReference type="InterPro" id="IPR036291">
    <property type="entry name" value="NAD(P)-bd_dom_sf"/>
</dbReference>
<name>A0A066WN63_TILAU</name>
<dbReference type="HOGENOM" id="CLU_026933_0_0_1"/>